<dbReference type="Pfam" id="PF01312">
    <property type="entry name" value="Bac_export_2"/>
    <property type="match status" value="1"/>
</dbReference>
<evidence type="ECO:0000313" key="3">
    <source>
        <dbReference type="EMBL" id="QII81981.1"/>
    </source>
</evidence>
<dbReference type="Proteomes" id="UP000501451">
    <property type="component" value="Chromosome"/>
</dbReference>
<dbReference type="InterPro" id="IPR029025">
    <property type="entry name" value="T3SS_substrate_exporter_C"/>
</dbReference>
<reference evidence="3 4" key="1">
    <citation type="journal article" date="2017" name="Int. J. Syst. Evol. Microbiol.">
        <title>Jeotgalibaca porci sp. nov. and Jeotgalibaca arthritidis sp. nov., isolated from pigs, and emended description of the genus Jeotgalibaca.</title>
        <authorList>
            <person name="Zamora L."/>
            <person name="Perez-Sancho M."/>
            <person name="Dominguez L."/>
            <person name="Fernandez-Garayzabal J.F."/>
            <person name="Vela A.I."/>
        </authorList>
    </citation>
    <scope>NUCLEOTIDE SEQUENCE [LARGE SCALE GENOMIC DNA]</scope>
    <source>
        <strain evidence="3 4">CECT 9157</strain>
    </source>
</reference>
<dbReference type="SUPFAM" id="SSF160544">
    <property type="entry name" value="EscU C-terminal domain-like"/>
    <property type="match status" value="1"/>
</dbReference>
<dbReference type="Gene3D" id="6.10.250.2080">
    <property type="match status" value="1"/>
</dbReference>
<dbReference type="PANTHER" id="PTHR30531">
    <property type="entry name" value="FLAGELLAR BIOSYNTHETIC PROTEIN FLHB"/>
    <property type="match status" value="1"/>
</dbReference>
<keyword evidence="2" id="KW-1133">Transmembrane helix</keyword>
<accession>A0A6G7K9U7</accession>
<sequence length="355" mass="39493">MSEKDGKTEKATPKKLRDARKKGELAKSQELSSSLTFAIFALVGVSLVTNTLQKAYPFLIRMLTLPQSVQNIENDLNKIGIQAVLYFFVFVGPFLAVGFVGSYVANVIQVGLLFSKESLKPKLNRLNPVSGLKNMFSKTALFNLVKNLAKLALLVWVALSSAEMAGYYALNAGMVGAEKLYFLVLEIIKSVSTKLAALLFVLGAADFAYQKYSFQKKMKMTKQEIKDEYKESEGDPQVKSQRKQKYRQLTRGTLKDVETATVIITNPTHLAIAIRYDRSKDEVPIVVAKGADHMAAIIRERAKEHDVPIMENKPVARALYKSVDAGQAVPADMYQAIAEVLALVYQMDELKKKKI</sequence>
<dbReference type="GO" id="GO:0009306">
    <property type="term" value="P:protein secretion"/>
    <property type="evidence" value="ECO:0007669"/>
    <property type="project" value="InterPro"/>
</dbReference>
<dbReference type="Gene3D" id="3.40.1690.10">
    <property type="entry name" value="secretion proteins EscU"/>
    <property type="match status" value="1"/>
</dbReference>
<evidence type="ECO:0000256" key="2">
    <source>
        <dbReference type="SAM" id="Phobius"/>
    </source>
</evidence>
<dbReference type="AlphaFoldDB" id="A0A6G7K9U7"/>
<proteinExistence type="predicted"/>
<dbReference type="KEGG" id="jar:G7057_05630"/>
<dbReference type="RefSeq" id="WP_166161928.1">
    <property type="nucleotide sequence ID" value="NZ_CP049740.1"/>
</dbReference>
<feature type="region of interest" description="Disordered" evidence="1">
    <location>
        <begin position="1"/>
        <end position="21"/>
    </location>
</feature>
<feature type="transmembrane region" description="Helical" evidence="2">
    <location>
        <begin position="151"/>
        <end position="170"/>
    </location>
</feature>
<evidence type="ECO:0000256" key="1">
    <source>
        <dbReference type="SAM" id="MobiDB-lite"/>
    </source>
</evidence>
<evidence type="ECO:0000313" key="4">
    <source>
        <dbReference type="Proteomes" id="UP000501451"/>
    </source>
</evidence>
<keyword evidence="2" id="KW-0472">Membrane</keyword>
<dbReference type="GO" id="GO:0005886">
    <property type="term" value="C:plasma membrane"/>
    <property type="evidence" value="ECO:0007669"/>
    <property type="project" value="TreeGrafter"/>
</dbReference>
<keyword evidence="2" id="KW-0812">Transmembrane</keyword>
<feature type="transmembrane region" description="Helical" evidence="2">
    <location>
        <begin position="190"/>
        <end position="209"/>
    </location>
</feature>
<feature type="transmembrane region" description="Helical" evidence="2">
    <location>
        <begin position="31"/>
        <end position="52"/>
    </location>
</feature>
<gene>
    <name evidence="3" type="ORF">G7057_05630</name>
</gene>
<protein>
    <submittedName>
        <fullName evidence="3">EscU/YscU/HrcU family type III secretion system export apparatus switch protein</fullName>
    </submittedName>
</protein>
<name>A0A6G7K9U7_9LACT</name>
<dbReference type="PRINTS" id="PR00950">
    <property type="entry name" value="TYPE3IMSPROT"/>
</dbReference>
<keyword evidence="4" id="KW-1185">Reference proteome</keyword>
<organism evidence="3 4">
    <name type="scientific">Jeotgalibaca arthritidis</name>
    <dbReference type="NCBI Taxonomy" id="1868794"/>
    <lineage>
        <taxon>Bacteria</taxon>
        <taxon>Bacillati</taxon>
        <taxon>Bacillota</taxon>
        <taxon>Bacilli</taxon>
        <taxon>Lactobacillales</taxon>
        <taxon>Carnobacteriaceae</taxon>
        <taxon>Jeotgalibaca</taxon>
    </lineage>
</organism>
<dbReference type="PANTHER" id="PTHR30531:SF12">
    <property type="entry name" value="FLAGELLAR BIOSYNTHETIC PROTEIN FLHB"/>
    <property type="match status" value="1"/>
</dbReference>
<dbReference type="EMBL" id="CP049740">
    <property type="protein sequence ID" value="QII81981.1"/>
    <property type="molecule type" value="Genomic_DNA"/>
</dbReference>
<feature type="transmembrane region" description="Helical" evidence="2">
    <location>
        <begin position="84"/>
        <end position="114"/>
    </location>
</feature>
<dbReference type="InterPro" id="IPR006135">
    <property type="entry name" value="T3SS_substrate_exporter"/>
</dbReference>